<evidence type="ECO:0000313" key="2">
    <source>
        <dbReference type="Proteomes" id="UP001237105"/>
    </source>
</evidence>
<proteinExistence type="predicted"/>
<comment type="caution">
    <text evidence="1">The sequence shown here is derived from an EMBL/GenBank/DDBJ whole genome shotgun (WGS) entry which is preliminary data.</text>
</comment>
<accession>A0ABT6T7U3</accession>
<organism evidence="1 2">
    <name type="scientific">Streptomyces luteolus</name>
    <dbReference type="NCBI Taxonomy" id="3043615"/>
    <lineage>
        <taxon>Bacteria</taxon>
        <taxon>Bacillati</taxon>
        <taxon>Actinomycetota</taxon>
        <taxon>Actinomycetes</taxon>
        <taxon>Kitasatosporales</taxon>
        <taxon>Streptomycetaceae</taxon>
        <taxon>Streptomyces</taxon>
    </lineage>
</organism>
<keyword evidence="2" id="KW-1185">Reference proteome</keyword>
<dbReference type="EMBL" id="JASCIS010000059">
    <property type="protein sequence ID" value="MDI3423676.1"/>
    <property type="molecule type" value="Genomic_DNA"/>
</dbReference>
<feature type="non-terminal residue" evidence="1">
    <location>
        <position position="1"/>
    </location>
</feature>
<reference evidence="1 2" key="1">
    <citation type="submission" date="2023-05" db="EMBL/GenBank/DDBJ databases">
        <title>Draft genome sequence of Streptomyces sp. B-S-A12 isolated from a cave soil in Thailand.</title>
        <authorList>
            <person name="Chamroensaksri N."/>
            <person name="Muangham S."/>
        </authorList>
    </citation>
    <scope>NUCLEOTIDE SEQUENCE [LARGE SCALE GENOMIC DNA]</scope>
    <source>
        <strain evidence="1 2">B-S-A12</strain>
    </source>
</reference>
<name>A0ABT6T7U3_9ACTN</name>
<protein>
    <submittedName>
        <fullName evidence="1">Uncharacterized protein</fullName>
    </submittedName>
</protein>
<gene>
    <name evidence="1" type="ORF">QIT00_34905</name>
</gene>
<evidence type="ECO:0000313" key="1">
    <source>
        <dbReference type="EMBL" id="MDI3423676.1"/>
    </source>
</evidence>
<dbReference type="Proteomes" id="UP001237105">
    <property type="component" value="Unassembled WGS sequence"/>
</dbReference>
<sequence length="74" mass="7974">KPEPNCSVDVDKVLLRRAAQLLGTCAPQETVATALRDVVAVRQQATELARPREHLGRISAITGQALQKPDSTLT</sequence>